<dbReference type="InterPro" id="IPR000424">
    <property type="entry name" value="Primosome_PriB/ssb"/>
</dbReference>
<keyword evidence="2" id="KW-0235">DNA replication</keyword>
<dbReference type="NCBIfam" id="TIGR00621">
    <property type="entry name" value="ssb"/>
    <property type="match status" value="1"/>
</dbReference>
<comment type="function">
    <text evidence="2">Plays an important role in DNA replication, recombination and repair. Binds to ssDNA and to an array of partner proteins to recruit them to their sites of action during DNA metabolism.</text>
</comment>
<dbReference type="PANTHER" id="PTHR10302:SF27">
    <property type="entry name" value="SINGLE-STRANDED DNA-BINDING PROTEIN"/>
    <property type="match status" value="1"/>
</dbReference>
<name>A0ABS2GKT2_9FIRM</name>
<dbReference type="PROSITE" id="PS51257">
    <property type="entry name" value="PROKAR_LIPOPROTEIN"/>
    <property type="match status" value="1"/>
</dbReference>
<keyword evidence="2" id="KW-0233">DNA recombination</keyword>
<dbReference type="InterPro" id="IPR011344">
    <property type="entry name" value="ssDNA-bd"/>
</dbReference>
<dbReference type="PIRSF" id="PIRSF002070">
    <property type="entry name" value="SSB"/>
    <property type="match status" value="1"/>
</dbReference>
<reference evidence="5 6" key="1">
    <citation type="journal article" date="2021" name="Sci. Rep.">
        <title>The distribution of antibiotic resistance genes in chicken gut microbiota commensals.</title>
        <authorList>
            <person name="Juricova H."/>
            <person name="Matiasovicova J."/>
            <person name="Kubasova T."/>
            <person name="Cejkova D."/>
            <person name="Rychlik I."/>
        </authorList>
    </citation>
    <scope>NUCLEOTIDE SEQUENCE [LARGE SCALE GENOMIC DNA]</scope>
    <source>
        <strain evidence="5 6">An564</strain>
    </source>
</reference>
<dbReference type="PROSITE" id="PS50935">
    <property type="entry name" value="SSB"/>
    <property type="match status" value="1"/>
</dbReference>
<evidence type="ECO:0000256" key="2">
    <source>
        <dbReference type="HAMAP-Rule" id="MF_00984"/>
    </source>
</evidence>
<evidence type="ECO:0000256" key="1">
    <source>
        <dbReference type="ARBA" id="ARBA00023125"/>
    </source>
</evidence>
<dbReference type="InterPro" id="IPR012340">
    <property type="entry name" value="NA-bd_OB-fold"/>
</dbReference>
<protein>
    <recommendedName>
        <fullName evidence="2 3">Single-stranded DNA-binding protein</fullName>
        <shortName evidence="2">SSB</shortName>
    </recommendedName>
</protein>
<feature type="short sequence motif" description="Important for interaction with partner proteins" evidence="2">
    <location>
        <begin position="150"/>
        <end position="155"/>
    </location>
</feature>
<dbReference type="HAMAP" id="MF_00984">
    <property type="entry name" value="SSB"/>
    <property type="match status" value="1"/>
</dbReference>
<dbReference type="PANTHER" id="PTHR10302">
    <property type="entry name" value="SINGLE-STRANDED DNA-BINDING PROTEIN"/>
    <property type="match status" value="1"/>
</dbReference>
<dbReference type="EMBL" id="JACSNR010000004">
    <property type="protein sequence ID" value="MBM6923095.1"/>
    <property type="molecule type" value="Genomic_DNA"/>
</dbReference>
<keyword evidence="1 2" id="KW-0238">DNA-binding</keyword>
<accession>A0ABS2GKT2</accession>
<comment type="caution">
    <text evidence="2">Lacks conserved residue(s) required for the propagation of feature annotation.</text>
</comment>
<comment type="subunit">
    <text evidence="2">Homotetramer.</text>
</comment>
<dbReference type="SUPFAM" id="SSF50249">
    <property type="entry name" value="Nucleic acid-binding proteins"/>
    <property type="match status" value="1"/>
</dbReference>
<keyword evidence="6" id="KW-1185">Reference proteome</keyword>
<evidence type="ECO:0000256" key="3">
    <source>
        <dbReference type="PIRNR" id="PIRNR002070"/>
    </source>
</evidence>
<sequence>MYNKAILIGRLTADPELKQTPNGVSVCSFSIACDRAFSGRNGERQTDFINIVTWRQQAEFVSKYFSKGRLIGIDGSIQTRNYEDKNGNKRTAVEVVADRAFFVDSKNSAQGSGSSYPSNPGNNFSRPAAPAEPASYSSGSFGDFSEIDGEDDLPF</sequence>
<comment type="caution">
    <text evidence="5">The sequence shown here is derived from an EMBL/GenBank/DDBJ whole genome shotgun (WGS) entry which is preliminary data.</text>
</comment>
<keyword evidence="2" id="KW-0234">DNA repair</keyword>
<dbReference type="GO" id="GO:0003677">
    <property type="term" value="F:DNA binding"/>
    <property type="evidence" value="ECO:0007669"/>
    <property type="project" value="UniProtKB-KW"/>
</dbReference>
<keyword evidence="2" id="KW-0227">DNA damage</keyword>
<dbReference type="Proteomes" id="UP000724149">
    <property type="component" value="Unassembled WGS sequence"/>
</dbReference>
<gene>
    <name evidence="5" type="primary">ssb</name>
    <name evidence="5" type="ORF">H9X81_05225</name>
</gene>
<dbReference type="RefSeq" id="WP_177502807.1">
    <property type="nucleotide sequence ID" value="NZ_JACSNR010000004.1"/>
</dbReference>
<feature type="compositionally biased region" description="Acidic residues" evidence="4">
    <location>
        <begin position="145"/>
        <end position="155"/>
    </location>
</feature>
<dbReference type="CDD" id="cd04496">
    <property type="entry name" value="SSB_OBF"/>
    <property type="match status" value="1"/>
</dbReference>
<proteinExistence type="inferred from homology"/>
<evidence type="ECO:0000313" key="5">
    <source>
        <dbReference type="EMBL" id="MBM6923095.1"/>
    </source>
</evidence>
<evidence type="ECO:0000313" key="6">
    <source>
        <dbReference type="Proteomes" id="UP000724149"/>
    </source>
</evidence>
<feature type="region of interest" description="Disordered" evidence="4">
    <location>
        <begin position="106"/>
        <end position="155"/>
    </location>
</feature>
<dbReference type="Gene3D" id="2.40.50.140">
    <property type="entry name" value="Nucleic acid-binding proteins"/>
    <property type="match status" value="1"/>
</dbReference>
<organism evidence="5 6">
    <name type="scientific">Hydrogenoanaerobacterium saccharovorans</name>
    <dbReference type="NCBI Taxonomy" id="474960"/>
    <lineage>
        <taxon>Bacteria</taxon>
        <taxon>Bacillati</taxon>
        <taxon>Bacillota</taxon>
        <taxon>Clostridia</taxon>
        <taxon>Eubacteriales</taxon>
        <taxon>Oscillospiraceae</taxon>
        <taxon>Hydrogenoanaerobacterium</taxon>
    </lineage>
</organism>
<evidence type="ECO:0000256" key="4">
    <source>
        <dbReference type="SAM" id="MobiDB-lite"/>
    </source>
</evidence>
<feature type="compositionally biased region" description="Low complexity" evidence="4">
    <location>
        <begin position="111"/>
        <end position="140"/>
    </location>
</feature>
<dbReference type="Pfam" id="PF00436">
    <property type="entry name" value="SSB"/>
    <property type="match status" value="1"/>
</dbReference>